<feature type="transmembrane region" description="Helical" evidence="5">
    <location>
        <begin position="6"/>
        <end position="29"/>
    </location>
</feature>
<dbReference type="EMBL" id="OMOF01000097">
    <property type="protein sequence ID" value="SPF37655.1"/>
    <property type="molecule type" value="Genomic_DNA"/>
</dbReference>
<sequence>MGLNSMLLIFAIGLASNLDNAGVGIAYGVRKVRIPLIPNFIIALMGFSLALVGGLFGNLISLWLTPFTCQLISMIVLVSIGVYVLSQQYLTNKQPEAVYVFNQQRLANETMEQPSDNYFFRVLRNPEEADIDNSKSIGISESVILGIALSINNLAGGFSAGVTQLNILATASVSGLFSFLCTGLCVIFGLKFAAGRLGEKATTISGILLILVGIHQVIS</sequence>
<accession>A0A2U3KDA7</accession>
<proteinExistence type="predicted"/>
<dbReference type="AlphaFoldDB" id="A0A2U3KDA7"/>
<dbReference type="PANTHER" id="PTHR35529">
    <property type="entry name" value="MANGANESE EFFLUX PUMP MNTP-RELATED"/>
    <property type="match status" value="1"/>
</dbReference>
<dbReference type="PANTHER" id="PTHR35529:SF2">
    <property type="entry name" value="SPORULATION PROTEIN YTAF-RELATED"/>
    <property type="match status" value="1"/>
</dbReference>
<protein>
    <submittedName>
        <fullName evidence="6">Putative sporulation protein YtaF</fullName>
    </submittedName>
</protein>
<evidence type="ECO:0000256" key="5">
    <source>
        <dbReference type="SAM" id="Phobius"/>
    </source>
</evidence>
<dbReference type="Pfam" id="PF02659">
    <property type="entry name" value="Mntp"/>
    <property type="match status" value="1"/>
</dbReference>
<evidence type="ECO:0000313" key="6">
    <source>
        <dbReference type="EMBL" id="SPF37655.1"/>
    </source>
</evidence>
<evidence type="ECO:0000313" key="7">
    <source>
        <dbReference type="Proteomes" id="UP000238916"/>
    </source>
</evidence>
<evidence type="ECO:0000256" key="1">
    <source>
        <dbReference type="ARBA" id="ARBA00022475"/>
    </source>
</evidence>
<evidence type="ECO:0000256" key="2">
    <source>
        <dbReference type="ARBA" id="ARBA00022692"/>
    </source>
</evidence>
<feature type="transmembrane region" description="Helical" evidence="5">
    <location>
        <begin position="201"/>
        <end position="218"/>
    </location>
</feature>
<feature type="transmembrane region" description="Helical" evidence="5">
    <location>
        <begin position="62"/>
        <end position="85"/>
    </location>
</feature>
<dbReference type="InterPro" id="IPR003810">
    <property type="entry name" value="Mntp/YtaF"/>
</dbReference>
<keyword evidence="4 5" id="KW-0472">Membrane</keyword>
<name>A0A2U3KDA7_9FIRM</name>
<dbReference type="Proteomes" id="UP000238916">
    <property type="component" value="Unassembled WGS sequence"/>
</dbReference>
<feature type="transmembrane region" description="Helical" evidence="5">
    <location>
        <begin position="167"/>
        <end position="189"/>
    </location>
</feature>
<keyword evidence="2 5" id="KW-0812">Transmembrane</keyword>
<keyword evidence="3 5" id="KW-1133">Transmembrane helix</keyword>
<feature type="transmembrane region" description="Helical" evidence="5">
    <location>
        <begin position="36"/>
        <end position="56"/>
    </location>
</feature>
<gene>
    <name evidence="6" type="ORF">SBF1_1860011</name>
</gene>
<keyword evidence="1" id="KW-1003">Cell membrane</keyword>
<reference evidence="7" key="1">
    <citation type="submission" date="2018-02" db="EMBL/GenBank/DDBJ databases">
        <authorList>
            <person name="Hausmann B."/>
        </authorList>
    </citation>
    <scope>NUCLEOTIDE SEQUENCE [LARGE SCALE GENOMIC DNA]</scope>
    <source>
        <strain evidence="7">Peat soil MAG SbF1</strain>
    </source>
</reference>
<evidence type="ECO:0000256" key="4">
    <source>
        <dbReference type="ARBA" id="ARBA00023136"/>
    </source>
</evidence>
<organism evidence="6 7">
    <name type="scientific">Candidatus Desulfosporosinus infrequens</name>
    <dbReference type="NCBI Taxonomy" id="2043169"/>
    <lineage>
        <taxon>Bacteria</taxon>
        <taxon>Bacillati</taxon>
        <taxon>Bacillota</taxon>
        <taxon>Clostridia</taxon>
        <taxon>Eubacteriales</taxon>
        <taxon>Desulfitobacteriaceae</taxon>
        <taxon>Desulfosporosinus</taxon>
    </lineage>
</organism>
<dbReference type="OrthoDB" id="1679205at2"/>
<evidence type="ECO:0000256" key="3">
    <source>
        <dbReference type="ARBA" id="ARBA00022989"/>
    </source>
</evidence>